<gene>
    <name evidence="2" type="ORF">GCM10009107_50790</name>
</gene>
<proteinExistence type="predicted"/>
<dbReference type="Proteomes" id="UP001500279">
    <property type="component" value="Unassembled WGS sequence"/>
</dbReference>
<feature type="region of interest" description="Disordered" evidence="1">
    <location>
        <begin position="115"/>
        <end position="136"/>
    </location>
</feature>
<reference evidence="2 3" key="1">
    <citation type="journal article" date="2019" name="Int. J. Syst. Evol. Microbiol.">
        <title>The Global Catalogue of Microorganisms (GCM) 10K type strain sequencing project: providing services to taxonomists for standard genome sequencing and annotation.</title>
        <authorList>
            <consortium name="The Broad Institute Genomics Platform"/>
            <consortium name="The Broad Institute Genome Sequencing Center for Infectious Disease"/>
            <person name="Wu L."/>
            <person name="Ma J."/>
        </authorList>
    </citation>
    <scope>NUCLEOTIDE SEQUENCE [LARGE SCALE GENOMIC DNA]</scope>
    <source>
        <strain evidence="2 3">JCM 15503</strain>
    </source>
</reference>
<evidence type="ECO:0000256" key="1">
    <source>
        <dbReference type="SAM" id="MobiDB-lite"/>
    </source>
</evidence>
<dbReference type="Pfam" id="PF11159">
    <property type="entry name" value="DUF2939"/>
    <property type="match status" value="1"/>
</dbReference>
<evidence type="ECO:0000313" key="2">
    <source>
        <dbReference type="EMBL" id="GAA0764541.1"/>
    </source>
</evidence>
<dbReference type="EMBL" id="BAAAEW010000042">
    <property type="protein sequence ID" value="GAA0764541.1"/>
    <property type="molecule type" value="Genomic_DNA"/>
</dbReference>
<keyword evidence="3" id="KW-1185">Reference proteome</keyword>
<dbReference type="RefSeq" id="WP_231011079.1">
    <property type="nucleotide sequence ID" value="NZ_BAAAEW010000042.1"/>
</dbReference>
<organism evidence="2 3">
    <name type="scientific">Ideonella azotifigens</name>
    <dbReference type="NCBI Taxonomy" id="513160"/>
    <lineage>
        <taxon>Bacteria</taxon>
        <taxon>Pseudomonadati</taxon>
        <taxon>Pseudomonadota</taxon>
        <taxon>Betaproteobacteria</taxon>
        <taxon>Burkholderiales</taxon>
        <taxon>Sphaerotilaceae</taxon>
        <taxon>Ideonella</taxon>
    </lineage>
</organism>
<comment type="caution">
    <text evidence="2">The sequence shown here is derived from an EMBL/GenBank/DDBJ whole genome shotgun (WGS) entry which is preliminary data.</text>
</comment>
<evidence type="ECO:0008006" key="4">
    <source>
        <dbReference type="Google" id="ProtNLM"/>
    </source>
</evidence>
<sequence length="189" mass="20598">MKTKTWAALALVFAAALAVYWYESPWLTLWQMQSAAKSGDAASFNAHVDYPRLRESLKGQVSTLLADQMGGSDGNNVGSAIGGLLGMFVADKAIDAFVRPETVMRAMQDGKLLPSLHHRKPSASSPDGTAPPPAGERLQWQTEREGADRFVAYALKPGTPREQATAFVLARQGFADWRLSELRLPQLAR</sequence>
<name>A0ABN1KEK0_9BURK</name>
<accession>A0ABN1KEK0</accession>
<evidence type="ECO:0000313" key="3">
    <source>
        <dbReference type="Proteomes" id="UP001500279"/>
    </source>
</evidence>
<dbReference type="InterPro" id="IPR021330">
    <property type="entry name" value="DUF2939"/>
</dbReference>
<protein>
    <recommendedName>
        <fullName evidence="4">DUF2939 domain-containing protein</fullName>
    </recommendedName>
</protein>